<dbReference type="PANTHER" id="PTHR44846:SF17">
    <property type="entry name" value="GNTR-FAMILY TRANSCRIPTIONAL REGULATOR"/>
    <property type="match status" value="1"/>
</dbReference>
<dbReference type="Proteomes" id="UP000186666">
    <property type="component" value="Unassembled WGS sequence"/>
</dbReference>
<dbReference type="InterPro" id="IPR036390">
    <property type="entry name" value="WH_DNA-bd_sf"/>
</dbReference>
<dbReference type="PRINTS" id="PR00035">
    <property type="entry name" value="HTHGNTR"/>
</dbReference>
<organism evidence="5 6">
    <name type="scientific">Paenibacillus macquariensis</name>
    <dbReference type="NCBI Taxonomy" id="948756"/>
    <lineage>
        <taxon>Bacteria</taxon>
        <taxon>Bacillati</taxon>
        <taxon>Bacillota</taxon>
        <taxon>Bacilli</taxon>
        <taxon>Bacillales</taxon>
        <taxon>Paenibacillaceae</taxon>
        <taxon>Paenibacillus</taxon>
    </lineage>
</organism>
<dbReference type="PANTHER" id="PTHR44846">
    <property type="entry name" value="MANNOSYL-D-GLYCERATE TRANSPORT/METABOLISM SYSTEM REPRESSOR MNGR-RELATED"/>
    <property type="match status" value="1"/>
</dbReference>
<dbReference type="SUPFAM" id="SSF46785">
    <property type="entry name" value="Winged helix' DNA-binding domain"/>
    <property type="match status" value="1"/>
</dbReference>
<dbReference type="SUPFAM" id="SSF64288">
    <property type="entry name" value="Chorismate lyase-like"/>
    <property type="match status" value="1"/>
</dbReference>
<dbReference type="InterPro" id="IPR011663">
    <property type="entry name" value="UTRA"/>
</dbReference>
<feature type="domain" description="HTH gntR-type" evidence="4">
    <location>
        <begin position="7"/>
        <end position="75"/>
    </location>
</feature>
<gene>
    <name evidence="5" type="ORF">SAMN05421578_110178</name>
</gene>
<dbReference type="Pfam" id="PF07702">
    <property type="entry name" value="UTRA"/>
    <property type="match status" value="1"/>
</dbReference>
<dbReference type="RefSeq" id="WP_068580020.1">
    <property type="nucleotide sequence ID" value="NZ_FTNK01000010.1"/>
</dbReference>
<dbReference type="CDD" id="cd07377">
    <property type="entry name" value="WHTH_GntR"/>
    <property type="match status" value="1"/>
</dbReference>
<evidence type="ECO:0000313" key="6">
    <source>
        <dbReference type="Proteomes" id="UP000186666"/>
    </source>
</evidence>
<evidence type="ECO:0000256" key="3">
    <source>
        <dbReference type="ARBA" id="ARBA00023163"/>
    </source>
</evidence>
<evidence type="ECO:0000259" key="4">
    <source>
        <dbReference type="PROSITE" id="PS50949"/>
    </source>
</evidence>
<dbReference type="InterPro" id="IPR050679">
    <property type="entry name" value="Bact_HTH_transcr_reg"/>
</dbReference>
<protein>
    <submittedName>
        <fullName evidence="5">Transcriptional regulator, GntR family</fullName>
    </submittedName>
</protein>
<sequence>MSNKTRVSQYTRIKEELVRRMESGELKVDDKLPSEPELARYFQVSRETVRAAIKQLEQEGKLEVRIGIGRFVRRPLAAIPSSMTQFMSTGEVIRSAGLKEGQLEQSIRTELCQPEWAERLMIEPGTLVLVNERIRTANQEPVAYNINIMPLVLVQEAFNRTPLNGSLLQFLEDECGIRLSGTTTEIVVPLHTDPAYLKLRVKPDTTVLLMKQTHFDQHQLPILFSYDYYRNDIFQFWVNRERN</sequence>
<name>A0ABY1K5Z8_9BACL</name>
<proteinExistence type="predicted"/>
<dbReference type="Gene3D" id="1.10.10.10">
    <property type="entry name" value="Winged helix-like DNA-binding domain superfamily/Winged helix DNA-binding domain"/>
    <property type="match status" value="1"/>
</dbReference>
<accession>A0ABY1K5Z8</accession>
<dbReference type="SMART" id="SM00345">
    <property type="entry name" value="HTH_GNTR"/>
    <property type="match status" value="1"/>
</dbReference>
<keyword evidence="2" id="KW-0238">DNA-binding</keyword>
<dbReference type="Pfam" id="PF00392">
    <property type="entry name" value="GntR"/>
    <property type="match status" value="1"/>
</dbReference>
<dbReference type="PROSITE" id="PS50949">
    <property type="entry name" value="HTH_GNTR"/>
    <property type="match status" value="1"/>
</dbReference>
<keyword evidence="3" id="KW-0804">Transcription</keyword>
<reference evidence="5 6" key="1">
    <citation type="submission" date="2017-01" db="EMBL/GenBank/DDBJ databases">
        <authorList>
            <person name="Varghese N."/>
            <person name="Submissions S."/>
        </authorList>
    </citation>
    <scope>NUCLEOTIDE SEQUENCE [LARGE SCALE GENOMIC DNA]</scope>
    <source>
        <strain evidence="5 6">ATCC 23464</strain>
    </source>
</reference>
<comment type="caution">
    <text evidence="5">The sequence shown here is derived from an EMBL/GenBank/DDBJ whole genome shotgun (WGS) entry which is preliminary data.</text>
</comment>
<evidence type="ECO:0000256" key="2">
    <source>
        <dbReference type="ARBA" id="ARBA00023125"/>
    </source>
</evidence>
<dbReference type="EMBL" id="FTNK01000010">
    <property type="protein sequence ID" value="SIR31141.1"/>
    <property type="molecule type" value="Genomic_DNA"/>
</dbReference>
<evidence type="ECO:0000313" key="5">
    <source>
        <dbReference type="EMBL" id="SIR31141.1"/>
    </source>
</evidence>
<keyword evidence="1" id="KW-0805">Transcription regulation</keyword>
<evidence type="ECO:0000256" key="1">
    <source>
        <dbReference type="ARBA" id="ARBA00023015"/>
    </source>
</evidence>
<dbReference type="InterPro" id="IPR036388">
    <property type="entry name" value="WH-like_DNA-bd_sf"/>
</dbReference>
<dbReference type="SMART" id="SM00866">
    <property type="entry name" value="UTRA"/>
    <property type="match status" value="1"/>
</dbReference>
<keyword evidence="6" id="KW-1185">Reference proteome</keyword>
<dbReference type="Gene3D" id="3.40.1410.10">
    <property type="entry name" value="Chorismate lyase-like"/>
    <property type="match status" value="1"/>
</dbReference>
<dbReference type="InterPro" id="IPR028978">
    <property type="entry name" value="Chorismate_lyase_/UTRA_dom_sf"/>
</dbReference>
<dbReference type="InterPro" id="IPR000524">
    <property type="entry name" value="Tscrpt_reg_HTH_GntR"/>
</dbReference>